<reference evidence="2 3" key="1">
    <citation type="submission" date="2018-03" db="EMBL/GenBank/DDBJ databases">
        <authorList>
            <person name="Keele B.F."/>
        </authorList>
    </citation>
    <scope>NUCLEOTIDE SEQUENCE [LARGE SCALE GENOMIC DNA]</scope>
    <source>
        <strain evidence="2 3">CECT 8599</strain>
    </source>
</reference>
<dbReference type="EMBL" id="OMOR01000001">
    <property type="protein sequence ID" value="SPH21694.1"/>
    <property type="molecule type" value="Genomic_DNA"/>
</dbReference>
<evidence type="ECO:0000256" key="1">
    <source>
        <dbReference type="SAM" id="Phobius"/>
    </source>
</evidence>
<sequence length="250" mass="28287">MRRTLSVGLHGLLVVVLTVVTQLGGIAWIIALLTRRRVLVFLCAYVVLSVTSVFVAPVFGRTPLSCLQSGPLQMQSTLYCALNRHYVTPELSTVLQDMAHDMAAAHPDTVTQVLDAGFPFWNGMPLLPHLSHNDGEKADIAFYYENENGYLRGQTRSPIGYFAFQNGPTSCPRRWPLLRWDMAWLQGFWPDWSLDDKRMATALRLLKNDPRVDKIFVEPHLAQRYGVTGGKVRFQGCRAARHDDHIHMQL</sequence>
<evidence type="ECO:0000313" key="2">
    <source>
        <dbReference type="EMBL" id="SPH21694.1"/>
    </source>
</evidence>
<dbReference type="SUPFAM" id="SSF55166">
    <property type="entry name" value="Hedgehog/DD-peptidase"/>
    <property type="match status" value="1"/>
</dbReference>
<keyword evidence="1" id="KW-0472">Membrane</keyword>
<dbReference type="AlphaFoldDB" id="A0A2R8BFF7"/>
<accession>A0A2R8BFF7</accession>
<gene>
    <name evidence="2" type="ORF">ASD8599_02446</name>
</gene>
<keyword evidence="1" id="KW-1133">Transmembrane helix</keyword>
<dbReference type="RefSeq" id="WP_245926021.1">
    <property type="nucleotide sequence ID" value="NZ_OMOR01000001.1"/>
</dbReference>
<proteinExistence type="predicted"/>
<dbReference type="InterPro" id="IPR009045">
    <property type="entry name" value="Zn_M74/Hedgehog-like"/>
</dbReference>
<feature type="transmembrane region" description="Helical" evidence="1">
    <location>
        <begin position="38"/>
        <end position="59"/>
    </location>
</feature>
<dbReference type="Proteomes" id="UP000244880">
    <property type="component" value="Unassembled WGS sequence"/>
</dbReference>
<protein>
    <submittedName>
        <fullName evidence="2">Uncharacterized protein</fullName>
    </submittedName>
</protein>
<evidence type="ECO:0000313" key="3">
    <source>
        <dbReference type="Proteomes" id="UP000244880"/>
    </source>
</evidence>
<keyword evidence="3" id="KW-1185">Reference proteome</keyword>
<name>A0A2R8BFF7_9RHOB</name>
<organism evidence="2 3">
    <name type="scientific">Ascidiaceihabitans donghaensis</name>
    <dbReference type="NCBI Taxonomy" id="1510460"/>
    <lineage>
        <taxon>Bacteria</taxon>
        <taxon>Pseudomonadati</taxon>
        <taxon>Pseudomonadota</taxon>
        <taxon>Alphaproteobacteria</taxon>
        <taxon>Rhodobacterales</taxon>
        <taxon>Paracoccaceae</taxon>
        <taxon>Ascidiaceihabitans</taxon>
    </lineage>
</organism>
<dbReference type="Gene3D" id="3.30.1380.10">
    <property type="match status" value="1"/>
</dbReference>
<keyword evidence="1" id="KW-0812">Transmembrane</keyword>
<feature type="transmembrane region" description="Helical" evidence="1">
    <location>
        <begin position="12"/>
        <end position="31"/>
    </location>
</feature>